<dbReference type="Proteomes" id="UP000324585">
    <property type="component" value="Unassembled WGS sequence"/>
</dbReference>
<proteinExistence type="predicted"/>
<evidence type="ECO:0000256" key="1">
    <source>
        <dbReference type="ARBA" id="ARBA00022737"/>
    </source>
</evidence>
<dbReference type="Pfam" id="PF12796">
    <property type="entry name" value="Ank_2"/>
    <property type="match status" value="1"/>
</dbReference>
<feature type="repeat" description="ANK" evidence="3">
    <location>
        <begin position="159"/>
        <end position="192"/>
    </location>
</feature>
<evidence type="ECO:0000313" key="6">
    <source>
        <dbReference type="Proteomes" id="UP000324585"/>
    </source>
</evidence>
<evidence type="ECO:0000256" key="2">
    <source>
        <dbReference type="ARBA" id="ARBA00023043"/>
    </source>
</evidence>
<evidence type="ECO:0000256" key="3">
    <source>
        <dbReference type="PROSITE-ProRule" id="PRU00023"/>
    </source>
</evidence>
<dbReference type="PROSITE" id="PS50088">
    <property type="entry name" value="ANK_REPEAT"/>
    <property type="match status" value="1"/>
</dbReference>
<evidence type="ECO:0000313" key="5">
    <source>
        <dbReference type="EMBL" id="KAA8498812.1"/>
    </source>
</evidence>
<dbReference type="GO" id="GO:0016409">
    <property type="term" value="F:palmitoyltransferase activity"/>
    <property type="evidence" value="ECO:0007669"/>
    <property type="project" value="TreeGrafter"/>
</dbReference>
<keyword evidence="6" id="KW-1185">Reference proteome</keyword>
<dbReference type="GO" id="GO:0000139">
    <property type="term" value="C:Golgi membrane"/>
    <property type="evidence" value="ECO:0007669"/>
    <property type="project" value="TreeGrafter"/>
</dbReference>
<dbReference type="SMART" id="SM00248">
    <property type="entry name" value="ANK"/>
    <property type="match status" value="4"/>
</dbReference>
<feature type="transmembrane region" description="Helical" evidence="4">
    <location>
        <begin position="258"/>
        <end position="278"/>
    </location>
</feature>
<accession>A0A5J4Z6X7</accession>
<dbReference type="InterPro" id="IPR002110">
    <property type="entry name" value="Ankyrin_rpt"/>
</dbReference>
<dbReference type="Gene3D" id="1.25.40.20">
    <property type="entry name" value="Ankyrin repeat-containing domain"/>
    <property type="match status" value="1"/>
</dbReference>
<keyword evidence="5" id="KW-0012">Acyltransferase</keyword>
<keyword evidence="4" id="KW-0812">Transmembrane</keyword>
<comment type="caution">
    <text evidence="5">The sequence shown here is derived from an EMBL/GenBank/DDBJ whole genome shotgun (WGS) entry which is preliminary data.</text>
</comment>
<organism evidence="5 6">
    <name type="scientific">Porphyridium purpureum</name>
    <name type="common">Red alga</name>
    <name type="synonym">Porphyridium cruentum</name>
    <dbReference type="NCBI Taxonomy" id="35688"/>
    <lineage>
        <taxon>Eukaryota</taxon>
        <taxon>Rhodophyta</taxon>
        <taxon>Bangiophyceae</taxon>
        <taxon>Porphyridiales</taxon>
        <taxon>Porphyridiaceae</taxon>
        <taxon>Porphyridium</taxon>
    </lineage>
</organism>
<dbReference type="SUPFAM" id="SSF48403">
    <property type="entry name" value="Ankyrin repeat"/>
    <property type="match status" value="1"/>
</dbReference>
<protein>
    <submittedName>
        <fullName evidence="5">Protein S-acyltransferase 24</fullName>
    </submittedName>
</protein>
<keyword evidence="2 3" id="KW-0040">ANK repeat</keyword>
<dbReference type="PANTHER" id="PTHR24161">
    <property type="entry name" value="ANK_REP_REGION DOMAIN-CONTAINING PROTEIN-RELATED"/>
    <property type="match status" value="1"/>
</dbReference>
<sequence>MDVEDQVARIVAAVKSRREALALELALALHDTDPASLLRCDDALGHPLLMWCAVSGLSGLTEYLLSLAEGDGAADLVDRPASCTCGHAGQNALMWAATTAFSPYAMKCAVILLRFGASPARQDAHGCTPITHAAQVGNLPMMHLLASISPGTADLLDFQGRSPLHWAAYSGHAGVVAYCIRVLGMNGNLNDAKLFSPLGRALQNNQPVVVHLLCELGVNMEAGFDVSTRSTRGTSNPTFIASELLVSSSDTVNLCRRVVAGASAAVLLGFAVFVAFVARAQVEAMCSERTLNELLRVRREDFAE</sequence>
<name>A0A5J4Z6X7_PORPP</name>
<keyword evidence="1" id="KW-0677">Repeat</keyword>
<dbReference type="EMBL" id="VRMN01000001">
    <property type="protein sequence ID" value="KAA8498812.1"/>
    <property type="molecule type" value="Genomic_DNA"/>
</dbReference>
<gene>
    <name evidence="5" type="ORF">FVE85_6397</name>
</gene>
<evidence type="ECO:0000256" key="4">
    <source>
        <dbReference type="SAM" id="Phobius"/>
    </source>
</evidence>
<keyword evidence="4" id="KW-0472">Membrane</keyword>
<keyword evidence="4" id="KW-1133">Transmembrane helix</keyword>
<dbReference type="AlphaFoldDB" id="A0A5J4Z6X7"/>
<dbReference type="InterPro" id="IPR036770">
    <property type="entry name" value="Ankyrin_rpt-contain_sf"/>
</dbReference>
<reference evidence="6" key="1">
    <citation type="journal article" date="2019" name="Nat. Commun.">
        <title>Expansion of phycobilisome linker gene families in mesophilic red algae.</title>
        <authorList>
            <person name="Lee J."/>
            <person name="Kim D."/>
            <person name="Bhattacharya D."/>
            <person name="Yoon H.S."/>
        </authorList>
    </citation>
    <scope>NUCLEOTIDE SEQUENCE [LARGE SCALE GENOMIC DNA]</scope>
    <source>
        <strain evidence="6">CCMP 1328</strain>
    </source>
</reference>
<keyword evidence="5" id="KW-0808">Transferase</keyword>
<dbReference type="PANTHER" id="PTHR24161:SF17">
    <property type="entry name" value="PALMITOYLTRANSFERASE"/>
    <property type="match status" value="1"/>
</dbReference>
<dbReference type="OrthoDB" id="341259at2759"/>